<evidence type="ECO:0000313" key="8">
    <source>
        <dbReference type="Proteomes" id="UP000503462"/>
    </source>
</evidence>
<comment type="subcellular location">
    <subcellularLocation>
        <location evidence="1">Mitochondrion</location>
    </subcellularLocation>
</comment>
<evidence type="ECO:0000259" key="6">
    <source>
        <dbReference type="SMART" id="SM01155"/>
    </source>
</evidence>
<dbReference type="PANTHER" id="PTHR32035">
    <property type="entry name" value="AURORA KINASE A-INTERACTING PROTEIN"/>
    <property type="match status" value="1"/>
</dbReference>
<evidence type="ECO:0000256" key="5">
    <source>
        <dbReference type="SAM" id="MobiDB-lite"/>
    </source>
</evidence>
<dbReference type="AlphaFoldDB" id="A0A6H0XLX8"/>
<feature type="domain" description="Ribosomal protein mS38 C-terminal" evidence="6">
    <location>
        <begin position="292"/>
        <end position="325"/>
    </location>
</feature>
<sequence>MSARQQRQASTSSKSNFILNQRPSQDKLLKRKEKEEASAFAALPSVPGVDNLDPKDLSFSSFFSLHRPLSLTNPFPPSVTEEAFAALFESKVEQDPWANGNSAERRPEDVIYALSQTIESIEKASAQNDVVHLDVLTESASNEEATTHLDSLPRARIPTLEEIVAQALPFQAPPPPQPFPSEPKQEKKRATRQSRQASPRTKSYTTTIVVTESRMPNGETTYAASASPIVRLPDPVAADVQSQRKSWMPYRRRRSEAIAPAHFARTQRYNIRNPRTQSRIGPWPGMQKSSMLLISVKRQRRLKMKKHKYKKLMKRTRNLRRRLENK</sequence>
<evidence type="ECO:0000256" key="2">
    <source>
        <dbReference type="ARBA" id="ARBA00023128"/>
    </source>
</evidence>
<feature type="compositionally biased region" description="Polar residues" evidence="5">
    <location>
        <begin position="193"/>
        <end position="203"/>
    </location>
</feature>
<organism evidence="7 8">
    <name type="scientific">Peltaster fructicola</name>
    <dbReference type="NCBI Taxonomy" id="286661"/>
    <lineage>
        <taxon>Eukaryota</taxon>
        <taxon>Fungi</taxon>
        <taxon>Dikarya</taxon>
        <taxon>Ascomycota</taxon>
        <taxon>Pezizomycotina</taxon>
        <taxon>Dothideomycetes</taxon>
        <taxon>Dothideomycetes incertae sedis</taxon>
        <taxon>Peltaster</taxon>
    </lineage>
</organism>
<dbReference type="GO" id="GO:0005739">
    <property type="term" value="C:mitochondrion"/>
    <property type="evidence" value="ECO:0007669"/>
    <property type="project" value="UniProtKB-SubCell"/>
</dbReference>
<accession>A0A6H0XLX8</accession>
<feature type="region of interest" description="Disordered" evidence="5">
    <location>
        <begin position="170"/>
        <end position="203"/>
    </location>
</feature>
<proteinExistence type="inferred from homology"/>
<dbReference type="SMART" id="SM01155">
    <property type="entry name" value="DUF1713"/>
    <property type="match status" value="1"/>
</dbReference>
<feature type="compositionally biased region" description="Basic and acidic residues" evidence="5">
    <location>
        <begin position="24"/>
        <end position="33"/>
    </location>
</feature>
<dbReference type="Pfam" id="PF08213">
    <property type="entry name" value="COX24_C"/>
    <property type="match status" value="1"/>
</dbReference>
<feature type="region of interest" description="Disordered" evidence="5">
    <location>
        <begin position="1"/>
        <end position="33"/>
    </location>
</feature>
<keyword evidence="8" id="KW-1185">Reference proteome</keyword>
<gene>
    <name evidence="7" type="ORF">AMS68_001152</name>
</gene>
<feature type="compositionally biased region" description="Pro residues" evidence="5">
    <location>
        <begin position="171"/>
        <end position="181"/>
    </location>
</feature>
<dbReference type="Proteomes" id="UP000503462">
    <property type="component" value="Chromosome 1"/>
</dbReference>
<name>A0A6H0XLX8_9PEZI</name>
<dbReference type="InterPro" id="IPR013177">
    <property type="entry name" value="Ribosomal_mS38_C"/>
</dbReference>
<comment type="similarity">
    <text evidence="3">Belongs to the mitochondrion-specific ribosomal protein mS38 family.</text>
</comment>
<dbReference type="PANTHER" id="PTHR32035:SF3">
    <property type="entry name" value="SMALL RIBOSOMAL SUBUNIT PROTEIN MS38"/>
    <property type="match status" value="1"/>
</dbReference>
<reference evidence="7 8" key="1">
    <citation type="journal article" date="2016" name="Sci. Rep.">
        <title>Peltaster fructicola genome reveals evolution from an invasive phytopathogen to an ectophytic parasite.</title>
        <authorList>
            <person name="Xu C."/>
            <person name="Chen H."/>
            <person name="Gleason M.L."/>
            <person name="Xu J.R."/>
            <person name="Liu H."/>
            <person name="Zhang R."/>
            <person name="Sun G."/>
        </authorList>
    </citation>
    <scope>NUCLEOTIDE SEQUENCE [LARGE SCALE GENOMIC DNA]</scope>
    <source>
        <strain evidence="7 8">LNHT1506</strain>
    </source>
</reference>
<feature type="compositionally biased region" description="Low complexity" evidence="5">
    <location>
        <begin position="1"/>
        <end position="15"/>
    </location>
</feature>
<protein>
    <recommendedName>
        <fullName evidence="4">Small ribosomal subunit protein mS38</fullName>
    </recommendedName>
</protein>
<evidence type="ECO:0000313" key="7">
    <source>
        <dbReference type="EMBL" id="QIW95634.1"/>
    </source>
</evidence>
<dbReference type="OrthoDB" id="5364404at2759"/>
<evidence type="ECO:0000256" key="1">
    <source>
        <dbReference type="ARBA" id="ARBA00004173"/>
    </source>
</evidence>
<keyword evidence="2" id="KW-0496">Mitochondrion</keyword>
<evidence type="ECO:0000256" key="4">
    <source>
        <dbReference type="ARBA" id="ARBA00035682"/>
    </source>
</evidence>
<evidence type="ECO:0000256" key="3">
    <source>
        <dbReference type="ARBA" id="ARBA00035647"/>
    </source>
</evidence>
<dbReference type="EMBL" id="CP051139">
    <property type="protein sequence ID" value="QIW95634.1"/>
    <property type="molecule type" value="Genomic_DNA"/>
</dbReference>